<evidence type="ECO:0000256" key="6">
    <source>
        <dbReference type="SAM" id="Phobius"/>
    </source>
</evidence>
<comment type="similarity">
    <text evidence="5">Belongs to the SAT4 family.</text>
</comment>
<comment type="caution">
    <text evidence="8">The sequence shown here is derived from an EMBL/GenBank/DDBJ whole genome shotgun (WGS) entry which is preliminary data.</text>
</comment>
<dbReference type="PANTHER" id="PTHR33048:SF155">
    <property type="entry name" value="INTEGRAL MEMBRANE PROTEIN"/>
    <property type="match status" value="1"/>
</dbReference>
<dbReference type="OrthoDB" id="3923077at2759"/>
<evidence type="ECO:0000256" key="1">
    <source>
        <dbReference type="ARBA" id="ARBA00004141"/>
    </source>
</evidence>
<dbReference type="PANTHER" id="PTHR33048">
    <property type="entry name" value="PTH11-LIKE INTEGRAL MEMBRANE PROTEIN (AFU_ORTHOLOGUE AFUA_5G11245)"/>
    <property type="match status" value="1"/>
</dbReference>
<feature type="transmembrane region" description="Helical" evidence="6">
    <location>
        <begin position="183"/>
        <end position="201"/>
    </location>
</feature>
<keyword evidence="3 6" id="KW-1133">Transmembrane helix</keyword>
<protein>
    <recommendedName>
        <fullName evidence="7">Rhodopsin domain-containing protein</fullName>
    </recommendedName>
</protein>
<reference evidence="8 9" key="1">
    <citation type="submission" date="2016-07" db="EMBL/GenBank/DDBJ databases">
        <title>Pervasive Adenine N6-methylation of Active Genes in Fungi.</title>
        <authorList>
            <consortium name="DOE Joint Genome Institute"/>
            <person name="Mondo S.J."/>
            <person name="Dannebaum R.O."/>
            <person name="Kuo R.C."/>
            <person name="Labutti K."/>
            <person name="Haridas S."/>
            <person name="Kuo A."/>
            <person name="Salamov A."/>
            <person name="Ahrendt S.R."/>
            <person name="Lipzen A."/>
            <person name="Sullivan W."/>
            <person name="Andreopoulos W.B."/>
            <person name="Clum A."/>
            <person name="Lindquist E."/>
            <person name="Daum C."/>
            <person name="Ramamoorthy G.K."/>
            <person name="Gryganskyi A."/>
            <person name="Culley D."/>
            <person name="Magnuson J.K."/>
            <person name="James T.Y."/>
            <person name="O'Malley M.A."/>
            <person name="Stajich J.E."/>
            <person name="Spatafora J.W."/>
            <person name="Visel A."/>
            <person name="Grigoriev I.V."/>
        </authorList>
    </citation>
    <scope>NUCLEOTIDE SEQUENCE [LARGE SCALE GENOMIC DNA]</scope>
    <source>
        <strain evidence="8 9">CBS 129021</strain>
    </source>
</reference>
<evidence type="ECO:0000256" key="5">
    <source>
        <dbReference type="ARBA" id="ARBA00038359"/>
    </source>
</evidence>
<evidence type="ECO:0000313" key="8">
    <source>
        <dbReference type="EMBL" id="ORY71937.1"/>
    </source>
</evidence>
<feature type="transmembrane region" description="Helical" evidence="6">
    <location>
        <begin position="132"/>
        <end position="153"/>
    </location>
</feature>
<gene>
    <name evidence="8" type="ORF">BCR38DRAFT_331634</name>
</gene>
<dbReference type="InParanoid" id="A0A1Y2EK77"/>
<evidence type="ECO:0000256" key="4">
    <source>
        <dbReference type="ARBA" id="ARBA00023136"/>
    </source>
</evidence>
<evidence type="ECO:0000256" key="3">
    <source>
        <dbReference type="ARBA" id="ARBA00022989"/>
    </source>
</evidence>
<dbReference type="Pfam" id="PF20684">
    <property type="entry name" value="Fung_rhodopsin"/>
    <property type="match status" value="1"/>
</dbReference>
<dbReference type="STRING" id="1141098.A0A1Y2EK77"/>
<dbReference type="RefSeq" id="XP_040721529.1">
    <property type="nucleotide sequence ID" value="XM_040855074.1"/>
</dbReference>
<name>A0A1Y2EK77_9PEZI</name>
<dbReference type="InterPro" id="IPR049326">
    <property type="entry name" value="Rhodopsin_dom_fungi"/>
</dbReference>
<keyword evidence="2 6" id="KW-0812">Transmembrane</keyword>
<evidence type="ECO:0000259" key="7">
    <source>
        <dbReference type="Pfam" id="PF20684"/>
    </source>
</evidence>
<feature type="transmembrane region" description="Helical" evidence="6">
    <location>
        <begin position="20"/>
        <end position="38"/>
    </location>
</feature>
<dbReference type="EMBL" id="MCFJ01000001">
    <property type="protein sequence ID" value="ORY71937.1"/>
    <property type="molecule type" value="Genomic_DNA"/>
</dbReference>
<keyword evidence="4 6" id="KW-0472">Membrane</keyword>
<feature type="domain" description="Rhodopsin" evidence="7">
    <location>
        <begin position="34"/>
        <end position="233"/>
    </location>
</feature>
<dbReference type="AlphaFoldDB" id="A0A1Y2EK77"/>
<dbReference type="InterPro" id="IPR052337">
    <property type="entry name" value="SAT4-like"/>
</dbReference>
<feature type="transmembrane region" description="Helical" evidence="6">
    <location>
        <begin position="93"/>
        <end position="120"/>
    </location>
</feature>
<feature type="transmembrane region" description="Helical" evidence="6">
    <location>
        <begin position="50"/>
        <end position="73"/>
    </location>
</feature>
<sequence>MQTGPPFDINEDSGPMSNSVCWGFTVIGAIFVGVRLYVRGALHKKLWVDDYWIILSLICTVLTSILTSLAVSYGGGKHMQAFDPQRPERIRGAILWLTTANVPSIMSIALPKMAVISLLIRLLVPGPRHRMFLLVMGTICMLSLSACAMQLMLQCSPPSFLWNRQGPEDQSGTCLSLKTTEYLSYWCGAYSAFLDFYLALYPSYKLFNLQMPLQKKIALSVALGFGVVYVFQSKFMCPSWYIS</sequence>
<accession>A0A1Y2EK77</accession>
<dbReference type="GO" id="GO:0016020">
    <property type="term" value="C:membrane"/>
    <property type="evidence" value="ECO:0007669"/>
    <property type="project" value="UniProtKB-SubCell"/>
</dbReference>
<keyword evidence="9" id="KW-1185">Reference proteome</keyword>
<feature type="transmembrane region" description="Helical" evidence="6">
    <location>
        <begin position="213"/>
        <end position="231"/>
    </location>
</feature>
<evidence type="ECO:0000256" key="2">
    <source>
        <dbReference type="ARBA" id="ARBA00022692"/>
    </source>
</evidence>
<dbReference type="GeneID" id="63771286"/>
<dbReference type="Proteomes" id="UP000193689">
    <property type="component" value="Unassembled WGS sequence"/>
</dbReference>
<proteinExistence type="inferred from homology"/>
<organism evidence="8 9">
    <name type="scientific">Pseudomassariella vexata</name>
    <dbReference type="NCBI Taxonomy" id="1141098"/>
    <lineage>
        <taxon>Eukaryota</taxon>
        <taxon>Fungi</taxon>
        <taxon>Dikarya</taxon>
        <taxon>Ascomycota</taxon>
        <taxon>Pezizomycotina</taxon>
        <taxon>Sordariomycetes</taxon>
        <taxon>Xylariomycetidae</taxon>
        <taxon>Amphisphaeriales</taxon>
        <taxon>Pseudomassariaceae</taxon>
        <taxon>Pseudomassariella</taxon>
    </lineage>
</organism>
<comment type="subcellular location">
    <subcellularLocation>
        <location evidence="1">Membrane</location>
        <topology evidence="1">Multi-pass membrane protein</topology>
    </subcellularLocation>
</comment>
<evidence type="ECO:0000313" key="9">
    <source>
        <dbReference type="Proteomes" id="UP000193689"/>
    </source>
</evidence>